<dbReference type="EMBL" id="BAABRN010000075">
    <property type="protein sequence ID" value="GAA5503930.1"/>
    <property type="molecule type" value="Genomic_DNA"/>
</dbReference>
<reference evidence="1 2" key="1">
    <citation type="submission" date="2024-02" db="EMBL/GenBank/DDBJ databases">
        <title>Deinococcus xinjiangensis NBRC 107630.</title>
        <authorList>
            <person name="Ichikawa N."/>
            <person name="Katano-Makiyama Y."/>
            <person name="Hidaka K."/>
        </authorList>
    </citation>
    <scope>NUCLEOTIDE SEQUENCE [LARGE SCALE GENOMIC DNA]</scope>
    <source>
        <strain evidence="1 2">NBRC 107630</strain>
    </source>
</reference>
<evidence type="ECO:0000313" key="2">
    <source>
        <dbReference type="Proteomes" id="UP001458946"/>
    </source>
</evidence>
<organism evidence="1 2">
    <name type="scientific">Deinococcus xinjiangensis</name>
    <dbReference type="NCBI Taxonomy" id="457454"/>
    <lineage>
        <taxon>Bacteria</taxon>
        <taxon>Thermotogati</taxon>
        <taxon>Deinococcota</taxon>
        <taxon>Deinococci</taxon>
        <taxon>Deinococcales</taxon>
        <taxon>Deinococcaceae</taxon>
        <taxon>Deinococcus</taxon>
    </lineage>
</organism>
<dbReference type="RefSeq" id="WP_353543894.1">
    <property type="nucleotide sequence ID" value="NZ_BAABRN010000075.1"/>
</dbReference>
<protein>
    <submittedName>
        <fullName evidence="1">Uncharacterized protein</fullName>
    </submittedName>
</protein>
<evidence type="ECO:0000313" key="1">
    <source>
        <dbReference type="EMBL" id="GAA5503930.1"/>
    </source>
</evidence>
<proteinExistence type="predicted"/>
<dbReference type="Proteomes" id="UP001458946">
    <property type="component" value="Unassembled WGS sequence"/>
</dbReference>
<sequence length="93" mass="10536">MFKCQNCGQNVPAHTPAVRVVTETREKTYAGHEEVYPPLKKPAHSPILKKRQLYGKPNPKAKKDFWHDAPSGVGREIVRELLVCSACAERLKR</sequence>
<keyword evidence="2" id="KW-1185">Reference proteome</keyword>
<comment type="caution">
    <text evidence="1">The sequence shown here is derived from an EMBL/GenBank/DDBJ whole genome shotgun (WGS) entry which is preliminary data.</text>
</comment>
<name>A0ABP9VI32_9DEIO</name>
<accession>A0ABP9VI32</accession>
<gene>
    <name evidence="1" type="ORF">Dxin01_03698</name>
</gene>